<dbReference type="GO" id="GO:0008168">
    <property type="term" value="F:methyltransferase activity"/>
    <property type="evidence" value="ECO:0007669"/>
    <property type="project" value="UniProtKB-KW"/>
</dbReference>
<gene>
    <name evidence="4" type="ORF">S01H1_26972</name>
</gene>
<keyword evidence="1" id="KW-0489">Methyltransferase</keyword>
<proteinExistence type="predicted"/>
<dbReference type="SUPFAM" id="SSF53335">
    <property type="entry name" value="S-adenosyl-L-methionine-dependent methyltransferases"/>
    <property type="match status" value="1"/>
</dbReference>
<evidence type="ECO:0000313" key="4">
    <source>
        <dbReference type="EMBL" id="GAF86878.1"/>
    </source>
</evidence>
<dbReference type="InterPro" id="IPR004033">
    <property type="entry name" value="UbiE/COQ5_MeTrFase"/>
</dbReference>
<dbReference type="PANTHER" id="PTHR43591:SF24">
    <property type="entry name" value="2-METHOXY-6-POLYPRENYL-1,4-BENZOQUINOL METHYLASE, MITOCHONDRIAL"/>
    <property type="match status" value="1"/>
</dbReference>
<keyword evidence="3" id="KW-0949">S-adenosyl-L-methionine</keyword>
<dbReference type="Pfam" id="PF01209">
    <property type="entry name" value="Ubie_methyltran"/>
    <property type="match status" value="1"/>
</dbReference>
<dbReference type="PANTHER" id="PTHR43591">
    <property type="entry name" value="METHYLTRANSFERASE"/>
    <property type="match status" value="1"/>
</dbReference>
<protein>
    <recommendedName>
        <fullName evidence="5">Methyltransferase type 11 domain-containing protein</fullName>
    </recommendedName>
</protein>
<reference evidence="4" key="1">
    <citation type="journal article" date="2014" name="Front. Microbiol.">
        <title>High frequency of phylogenetically diverse reductive dehalogenase-homologous genes in deep subseafloor sedimentary metagenomes.</title>
        <authorList>
            <person name="Kawai M."/>
            <person name="Futagami T."/>
            <person name="Toyoda A."/>
            <person name="Takaki Y."/>
            <person name="Nishi S."/>
            <person name="Hori S."/>
            <person name="Arai W."/>
            <person name="Tsubouchi T."/>
            <person name="Morono Y."/>
            <person name="Uchiyama I."/>
            <person name="Ito T."/>
            <person name="Fujiyama A."/>
            <person name="Inagaki F."/>
            <person name="Takami H."/>
        </authorList>
    </citation>
    <scope>NUCLEOTIDE SEQUENCE</scope>
    <source>
        <strain evidence="4">Expedition CK06-06</strain>
    </source>
</reference>
<accession>X0T089</accession>
<dbReference type="Gene3D" id="3.40.50.150">
    <property type="entry name" value="Vaccinia Virus protein VP39"/>
    <property type="match status" value="1"/>
</dbReference>
<evidence type="ECO:0000256" key="2">
    <source>
        <dbReference type="ARBA" id="ARBA00022679"/>
    </source>
</evidence>
<dbReference type="PROSITE" id="PS51608">
    <property type="entry name" value="SAM_MT_UBIE"/>
    <property type="match status" value="1"/>
</dbReference>
<evidence type="ECO:0000256" key="1">
    <source>
        <dbReference type="ARBA" id="ARBA00022603"/>
    </source>
</evidence>
<keyword evidence="2" id="KW-0808">Transferase</keyword>
<dbReference type="AlphaFoldDB" id="X0T089"/>
<dbReference type="InterPro" id="IPR029063">
    <property type="entry name" value="SAM-dependent_MTases_sf"/>
</dbReference>
<feature type="non-terminal residue" evidence="4">
    <location>
        <position position="1"/>
    </location>
</feature>
<dbReference type="CDD" id="cd02440">
    <property type="entry name" value="AdoMet_MTases"/>
    <property type="match status" value="1"/>
</dbReference>
<comment type="caution">
    <text evidence="4">The sequence shown here is derived from an EMBL/GenBank/DDBJ whole genome shotgun (WGS) entry which is preliminary data.</text>
</comment>
<organism evidence="4">
    <name type="scientific">marine sediment metagenome</name>
    <dbReference type="NCBI Taxonomy" id="412755"/>
    <lineage>
        <taxon>unclassified sequences</taxon>
        <taxon>metagenomes</taxon>
        <taxon>ecological metagenomes</taxon>
    </lineage>
</organism>
<name>X0T089_9ZZZZ</name>
<dbReference type="GO" id="GO:0032259">
    <property type="term" value="P:methylation"/>
    <property type="evidence" value="ECO:0007669"/>
    <property type="project" value="UniProtKB-KW"/>
</dbReference>
<evidence type="ECO:0000256" key="3">
    <source>
        <dbReference type="ARBA" id="ARBA00022691"/>
    </source>
</evidence>
<dbReference type="EMBL" id="BARS01016386">
    <property type="protein sequence ID" value="GAF86878.1"/>
    <property type="molecule type" value="Genomic_DNA"/>
</dbReference>
<evidence type="ECO:0008006" key="5">
    <source>
        <dbReference type="Google" id="ProtNLM"/>
    </source>
</evidence>
<sequence length="174" mass="18776">SLRRDGAWRRFAASQSGIRTSGLALDVATGTGELARHLSRRNGEGTVIGIDFCYKMLLKAKAKLATPSDGSRVELVLGDALQLPFPDNTFDCVTVGFGLRNVADVGAAFDEITRVAKSGARVVSLELTRPRSSLARALHSFCLFHIAPFVGGLISGSKEAYTYLPDSIMEHDYE</sequence>